<evidence type="ECO:0000259" key="4">
    <source>
        <dbReference type="PROSITE" id="PS50893"/>
    </source>
</evidence>
<proteinExistence type="predicted"/>
<dbReference type="PANTHER" id="PTHR43776:SF8">
    <property type="entry name" value="ABC TRANSPORTER, ATP-BINDING PROTEIN"/>
    <property type="match status" value="1"/>
</dbReference>
<keyword evidence="3" id="KW-0067">ATP-binding</keyword>
<dbReference type="PROSITE" id="PS50893">
    <property type="entry name" value="ABC_TRANSPORTER_2"/>
    <property type="match status" value="1"/>
</dbReference>
<keyword evidence="1" id="KW-0813">Transport</keyword>
<dbReference type="GO" id="GO:0005524">
    <property type="term" value="F:ATP binding"/>
    <property type="evidence" value="ECO:0007669"/>
    <property type="project" value="UniProtKB-KW"/>
</dbReference>
<dbReference type="InterPro" id="IPR003439">
    <property type="entry name" value="ABC_transporter-like_ATP-bd"/>
</dbReference>
<feature type="domain" description="ABC transporter" evidence="4">
    <location>
        <begin position="6"/>
        <end position="249"/>
    </location>
</feature>
<dbReference type="SUPFAM" id="SSF52540">
    <property type="entry name" value="P-loop containing nucleoside triphosphate hydrolases"/>
    <property type="match status" value="1"/>
</dbReference>
<dbReference type="Pfam" id="PF00005">
    <property type="entry name" value="ABC_tran"/>
    <property type="match status" value="1"/>
</dbReference>
<name>A0A2S7F9M2_CLOBU</name>
<accession>A0A2S7F9M2</accession>
<protein>
    <submittedName>
        <fullName evidence="5">OppF</fullName>
    </submittedName>
</protein>
<dbReference type="InterPro" id="IPR017871">
    <property type="entry name" value="ABC_transporter-like_CS"/>
</dbReference>
<dbReference type="PROSITE" id="PS00211">
    <property type="entry name" value="ABC_TRANSPORTER_1"/>
    <property type="match status" value="1"/>
</dbReference>
<dbReference type="GO" id="GO:0055085">
    <property type="term" value="P:transmembrane transport"/>
    <property type="evidence" value="ECO:0007669"/>
    <property type="project" value="UniProtKB-ARBA"/>
</dbReference>
<organism evidence="5 6">
    <name type="scientific">Clostridium butyricum</name>
    <dbReference type="NCBI Taxonomy" id="1492"/>
    <lineage>
        <taxon>Bacteria</taxon>
        <taxon>Bacillati</taxon>
        <taxon>Bacillota</taxon>
        <taxon>Clostridia</taxon>
        <taxon>Eubacteriales</taxon>
        <taxon>Clostridiaceae</taxon>
        <taxon>Clostridium</taxon>
    </lineage>
</organism>
<dbReference type="GO" id="GO:0016887">
    <property type="term" value="F:ATP hydrolysis activity"/>
    <property type="evidence" value="ECO:0007669"/>
    <property type="project" value="InterPro"/>
</dbReference>
<dbReference type="CDD" id="cd03257">
    <property type="entry name" value="ABC_NikE_OppD_transporters"/>
    <property type="match status" value="1"/>
</dbReference>
<evidence type="ECO:0000256" key="1">
    <source>
        <dbReference type="ARBA" id="ARBA00022448"/>
    </source>
</evidence>
<dbReference type="EMBL" id="LRDH01000111">
    <property type="protein sequence ID" value="PPV14205.1"/>
    <property type="molecule type" value="Genomic_DNA"/>
</dbReference>
<dbReference type="RefSeq" id="WP_027636475.1">
    <property type="nucleotide sequence ID" value="NZ_CANCWB010000001.1"/>
</dbReference>
<evidence type="ECO:0000256" key="3">
    <source>
        <dbReference type="ARBA" id="ARBA00022840"/>
    </source>
</evidence>
<comment type="caution">
    <text evidence="5">The sequence shown here is derived from an EMBL/GenBank/DDBJ whole genome shotgun (WGS) entry which is preliminary data.</text>
</comment>
<sequence>MNDIILECRNLRKEFKKKGHVHIAADNISLELYKGECFGIVGESGSGKSTLARMIMKLESSDSGDILIEGKNISKFKGRKNRDYYSKIQMVFQDAKGSFNPKMTIGNSILEYVCNLCYIDKKQRRKKVVELLEQVGLREEHYDRYPYELSGGQCQRAAIARALSVHPQVIIFDEATSGLDVSVQAQVIDLLKRTMEKREITYLFISHDLKLVSSFCQRMGVIYKGKLVEEGESYEVTNNPKSDYTRLLIESAL</sequence>
<evidence type="ECO:0000256" key="2">
    <source>
        <dbReference type="ARBA" id="ARBA00022741"/>
    </source>
</evidence>
<dbReference type="PANTHER" id="PTHR43776">
    <property type="entry name" value="TRANSPORT ATP-BINDING PROTEIN"/>
    <property type="match status" value="1"/>
</dbReference>
<dbReference type="Proteomes" id="UP000238081">
    <property type="component" value="Unassembled WGS sequence"/>
</dbReference>
<dbReference type="InterPro" id="IPR003593">
    <property type="entry name" value="AAA+_ATPase"/>
</dbReference>
<gene>
    <name evidence="5" type="ORF">AWN73_14595</name>
</gene>
<keyword evidence="2" id="KW-0547">Nucleotide-binding</keyword>
<dbReference type="AlphaFoldDB" id="A0A2S7F9M2"/>
<evidence type="ECO:0000313" key="6">
    <source>
        <dbReference type="Proteomes" id="UP000238081"/>
    </source>
</evidence>
<dbReference type="InterPro" id="IPR027417">
    <property type="entry name" value="P-loop_NTPase"/>
</dbReference>
<dbReference type="InterPro" id="IPR050319">
    <property type="entry name" value="ABC_transp_ATP-bind"/>
</dbReference>
<reference evidence="5 6" key="1">
    <citation type="submission" date="2016-01" db="EMBL/GenBank/DDBJ databases">
        <title>Characterization of the Clostridium difficile lineages that are prevalent in Hong Kong and China.</title>
        <authorList>
            <person name="Kwok J.S.-L."/>
            <person name="Lam W.-Y."/>
            <person name="Ip M."/>
            <person name="Chan T.-F."/>
            <person name="Hawkey P.M."/>
            <person name="Tsui S.K.-W."/>
        </authorList>
    </citation>
    <scope>NUCLEOTIDE SEQUENCE [LARGE SCALE GENOMIC DNA]</scope>
    <source>
        <strain evidence="5 6">300064</strain>
    </source>
</reference>
<evidence type="ECO:0000313" key="5">
    <source>
        <dbReference type="EMBL" id="PPV14205.1"/>
    </source>
</evidence>
<dbReference type="Gene3D" id="3.40.50.300">
    <property type="entry name" value="P-loop containing nucleotide triphosphate hydrolases"/>
    <property type="match status" value="1"/>
</dbReference>
<dbReference type="SMART" id="SM00382">
    <property type="entry name" value="AAA"/>
    <property type="match status" value="1"/>
</dbReference>